<dbReference type="EMBL" id="VCDI01000002">
    <property type="protein sequence ID" value="TLU73195.1"/>
    <property type="molecule type" value="Genomic_DNA"/>
</dbReference>
<sequence>MEPIFERVLLTNDDGIAAPGLAVLEQVAATLAREVWVVAPAHDQSGTSHSLSLHAPLRIETLGERRFSVQGTPADCVVLGVRHLLRDAAPDMILSGVNRGANLGVETVFSGTVGAAMTGLLLGVPSIALSQAFEDRAAVPWPTAAALAGPVIRRLSESAKGGAGWSGSACLNVNFPACAPDQAGPLTVTRQGEGLLDGIEILSRADPRTLDYHWLQISRRSRQDAADSEAAALDRRAISVTPLRFERTDDAVLDRLRDAVGAA</sequence>
<evidence type="ECO:0000256" key="4">
    <source>
        <dbReference type="ARBA" id="ARBA00022723"/>
    </source>
</evidence>
<evidence type="ECO:0000259" key="8">
    <source>
        <dbReference type="Pfam" id="PF01975"/>
    </source>
</evidence>
<comment type="cofactor">
    <cofactor evidence="7">
        <name>a divalent metal cation</name>
        <dbReference type="ChEBI" id="CHEBI:60240"/>
    </cofactor>
    <text evidence="7">Binds 1 divalent metal cation per subunit.</text>
</comment>
<name>A0A5R9J6F6_9PROT</name>
<accession>A0A5R9J6F6</accession>
<evidence type="ECO:0000256" key="5">
    <source>
        <dbReference type="ARBA" id="ARBA00022741"/>
    </source>
</evidence>
<keyword evidence="10" id="KW-1185">Reference proteome</keyword>
<dbReference type="SUPFAM" id="SSF64167">
    <property type="entry name" value="SurE-like"/>
    <property type="match status" value="1"/>
</dbReference>
<dbReference type="InterPro" id="IPR036523">
    <property type="entry name" value="SurE-like_sf"/>
</dbReference>
<dbReference type="RefSeq" id="WP_138325276.1">
    <property type="nucleotide sequence ID" value="NZ_VCDI01000002.1"/>
</dbReference>
<comment type="function">
    <text evidence="7">Nucleotidase that shows phosphatase activity on nucleoside 5'-monophosphates.</text>
</comment>
<dbReference type="InterPro" id="IPR002828">
    <property type="entry name" value="SurE-like_Pase/nucleotidase"/>
</dbReference>
<evidence type="ECO:0000256" key="3">
    <source>
        <dbReference type="ARBA" id="ARBA00022490"/>
    </source>
</evidence>
<evidence type="ECO:0000256" key="7">
    <source>
        <dbReference type="HAMAP-Rule" id="MF_00060"/>
    </source>
</evidence>
<organism evidence="9 10">
    <name type="scientific">Lichenicoccus roseus</name>
    <dbReference type="NCBI Taxonomy" id="2683649"/>
    <lineage>
        <taxon>Bacteria</taxon>
        <taxon>Pseudomonadati</taxon>
        <taxon>Pseudomonadota</taxon>
        <taxon>Alphaproteobacteria</taxon>
        <taxon>Acetobacterales</taxon>
        <taxon>Acetobacteraceae</taxon>
        <taxon>Lichenicoccus</taxon>
    </lineage>
</organism>
<comment type="subcellular location">
    <subcellularLocation>
        <location evidence="7">Cytoplasm</location>
    </subcellularLocation>
</comment>
<dbReference type="Pfam" id="PF01975">
    <property type="entry name" value="SurE"/>
    <property type="match status" value="1"/>
</dbReference>
<gene>
    <name evidence="7 9" type="primary">surE</name>
    <name evidence="9" type="ORF">FE263_07165</name>
</gene>
<dbReference type="GO" id="GO:0004309">
    <property type="term" value="F:exopolyphosphatase activity"/>
    <property type="evidence" value="ECO:0007669"/>
    <property type="project" value="TreeGrafter"/>
</dbReference>
<dbReference type="OrthoDB" id="9780815at2"/>
<keyword evidence="5 7" id="KW-0547">Nucleotide-binding</keyword>
<dbReference type="GO" id="GO:0005737">
    <property type="term" value="C:cytoplasm"/>
    <property type="evidence" value="ECO:0007669"/>
    <property type="project" value="UniProtKB-SubCell"/>
</dbReference>
<evidence type="ECO:0000256" key="2">
    <source>
        <dbReference type="ARBA" id="ARBA00011062"/>
    </source>
</evidence>
<feature type="binding site" evidence="7">
    <location>
        <position position="98"/>
    </location>
    <ligand>
        <name>a divalent metal cation</name>
        <dbReference type="ChEBI" id="CHEBI:60240"/>
    </ligand>
</feature>
<protein>
    <recommendedName>
        <fullName evidence="7">5'-nucleotidase SurE</fullName>
        <ecNumber evidence="7">3.1.3.5</ecNumber>
    </recommendedName>
    <alternativeName>
        <fullName evidence="7">Nucleoside 5'-monophosphate phosphohydrolase</fullName>
    </alternativeName>
</protein>
<dbReference type="GO" id="GO:0008254">
    <property type="term" value="F:3'-nucleotidase activity"/>
    <property type="evidence" value="ECO:0007669"/>
    <property type="project" value="TreeGrafter"/>
</dbReference>
<dbReference type="NCBIfam" id="TIGR00087">
    <property type="entry name" value="surE"/>
    <property type="match status" value="1"/>
</dbReference>
<dbReference type="InterPro" id="IPR030048">
    <property type="entry name" value="SurE"/>
</dbReference>
<keyword evidence="6 7" id="KW-0378">Hydrolase</keyword>
<dbReference type="AlphaFoldDB" id="A0A5R9J6F6"/>
<keyword evidence="4 7" id="KW-0479">Metal-binding</keyword>
<dbReference type="PANTHER" id="PTHR30457">
    <property type="entry name" value="5'-NUCLEOTIDASE SURE"/>
    <property type="match status" value="1"/>
</dbReference>
<dbReference type="HAMAP" id="MF_00060">
    <property type="entry name" value="SurE"/>
    <property type="match status" value="1"/>
</dbReference>
<dbReference type="EC" id="3.1.3.5" evidence="7"/>
<feature type="domain" description="Survival protein SurE-like phosphatase/nucleotidase" evidence="8">
    <location>
        <begin position="8"/>
        <end position="193"/>
    </location>
</feature>
<evidence type="ECO:0000256" key="1">
    <source>
        <dbReference type="ARBA" id="ARBA00000815"/>
    </source>
</evidence>
<dbReference type="GO" id="GO:0008253">
    <property type="term" value="F:5'-nucleotidase activity"/>
    <property type="evidence" value="ECO:0007669"/>
    <property type="project" value="UniProtKB-UniRule"/>
</dbReference>
<proteinExistence type="inferred from homology"/>
<comment type="similarity">
    <text evidence="2 7">Belongs to the SurE nucleotidase family.</text>
</comment>
<evidence type="ECO:0000256" key="6">
    <source>
        <dbReference type="ARBA" id="ARBA00022801"/>
    </source>
</evidence>
<comment type="catalytic activity">
    <reaction evidence="1 7">
        <text>a ribonucleoside 5'-phosphate + H2O = a ribonucleoside + phosphate</text>
        <dbReference type="Rhea" id="RHEA:12484"/>
        <dbReference type="ChEBI" id="CHEBI:15377"/>
        <dbReference type="ChEBI" id="CHEBI:18254"/>
        <dbReference type="ChEBI" id="CHEBI:43474"/>
        <dbReference type="ChEBI" id="CHEBI:58043"/>
        <dbReference type="EC" id="3.1.3.5"/>
    </reaction>
</comment>
<dbReference type="PANTHER" id="PTHR30457:SF12">
    <property type="entry name" value="5'_3'-NUCLEOTIDASE SURE"/>
    <property type="match status" value="1"/>
</dbReference>
<evidence type="ECO:0000313" key="10">
    <source>
        <dbReference type="Proteomes" id="UP000305654"/>
    </source>
</evidence>
<dbReference type="Gene3D" id="3.40.1210.10">
    <property type="entry name" value="Survival protein SurE-like phosphatase/nucleotidase"/>
    <property type="match status" value="1"/>
</dbReference>
<feature type="binding site" evidence="7">
    <location>
        <position position="45"/>
    </location>
    <ligand>
        <name>a divalent metal cation</name>
        <dbReference type="ChEBI" id="CHEBI:60240"/>
    </ligand>
</feature>
<feature type="binding site" evidence="7">
    <location>
        <position position="14"/>
    </location>
    <ligand>
        <name>a divalent metal cation</name>
        <dbReference type="ChEBI" id="CHEBI:60240"/>
    </ligand>
</feature>
<dbReference type="GO" id="GO:0046872">
    <property type="term" value="F:metal ion binding"/>
    <property type="evidence" value="ECO:0007669"/>
    <property type="project" value="UniProtKB-UniRule"/>
</dbReference>
<comment type="caution">
    <text evidence="9">The sequence shown here is derived from an EMBL/GenBank/DDBJ whole genome shotgun (WGS) entry which is preliminary data.</text>
</comment>
<keyword evidence="3 7" id="KW-0963">Cytoplasm</keyword>
<evidence type="ECO:0000313" key="9">
    <source>
        <dbReference type="EMBL" id="TLU73195.1"/>
    </source>
</evidence>
<dbReference type="Proteomes" id="UP000305654">
    <property type="component" value="Unassembled WGS sequence"/>
</dbReference>
<dbReference type="GO" id="GO:0000166">
    <property type="term" value="F:nucleotide binding"/>
    <property type="evidence" value="ECO:0007669"/>
    <property type="project" value="UniProtKB-KW"/>
</dbReference>
<dbReference type="NCBIfam" id="NF001490">
    <property type="entry name" value="PRK00346.1-4"/>
    <property type="match status" value="1"/>
</dbReference>
<feature type="binding site" evidence="7">
    <location>
        <position position="13"/>
    </location>
    <ligand>
        <name>a divalent metal cation</name>
        <dbReference type="ChEBI" id="CHEBI:60240"/>
    </ligand>
</feature>
<reference evidence="9 10" key="1">
    <citation type="submission" date="2019-05" db="EMBL/GenBank/DDBJ databases">
        <authorList>
            <person name="Pankratov T."/>
            <person name="Grouzdev D."/>
        </authorList>
    </citation>
    <scope>NUCLEOTIDE SEQUENCE [LARGE SCALE GENOMIC DNA]</scope>
    <source>
        <strain evidence="9 10">KEBCLARHB70R</strain>
    </source>
</reference>